<accession>A0A392RKD5</accession>
<sequence>VQVSPVKKRQDSSDSEDDQPVSEDKDTIGTEGAPVAQVVRGKEPIVSGATAATAPKKKRAGKDKIEEVVTEKEKRKKADVSESDKEKVIKKPRTQKKKEPKSVRKWVIQEDDEETDDEPLQIKRKRTEP</sequence>
<dbReference type="AlphaFoldDB" id="A0A392RKD5"/>
<name>A0A392RKD5_9FABA</name>
<keyword evidence="3" id="KW-1185">Reference proteome</keyword>
<evidence type="ECO:0000313" key="3">
    <source>
        <dbReference type="Proteomes" id="UP000265520"/>
    </source>
</evidence>
<dbReference type="EMBL" id="LXQA010240514">
    <property type="protein sequence ID" value="MCI37071.1"/>
    <property type="molecule type" value="Genomic_DNA"/>
</dbReference>
<feature type="region of interest" description="Disordered" evidence="1">
    <location>
        <begin position="1"/>
        <end position="129"/>
    </location>
</feature>
<reference evidence="2 3" key="1">
    <citation type="journal article" date="2018" name="Front. Plant Sci.">
        <title>Red Clover (Trifolium pratense) and Zigzag Clover (T. medium) - A Picture of Genomic Similarities and Differences.</title>
        <authorList>
            <person name="Dluhosova J."/>
            <person name="Istvanek J."/>
            <person name="Nedelnik J."/>
            <person name="Repkova J."/>
        </authorList>
    </citation>
    <scope>NUCLEOTIDE SEQUENCE [LARGE SCALE GENOMIC DNA]</scope>
    <source>
        <strain evidence="3">cv. 10/8</strain>
        <tissue evidence="2">Leaf</tissue>
    </source>
</reference>
<feature type="compositionally biased region" description="Basic and acidic residues" evidence="1">
    <location>
        <begin position="62"/>
        <end position="89"/>
    </location>
</feature>
<evidence type="ECO:0000256" key="1">
    <source>
        <dbReference type="SAM" id="MobiDB-lite"/>
    </source>
</evidence>
<organism evidence="2 3">
    <name type="scientific">Trifolium medium</name>
    <dbReference type="NCBI Taxonomy" id="97028"/>
    <lineage>
        <taxon>Eukaryota</taxon>
        <taxon>Viridiplantae</taxon>
        <taxon>Streptophyta</taxon>
        <taxon>Embryophyta</taxon>
        <taxon>Tracheophyta</taxon>
        <taxon>Spermatophyta</taxon>
        <taxon>Magnoliopsida</taxon>
        <taxon>eudicotyledons</taxon>
        <taxon>Gunneridae</taxon>
        <taxon>Pentapetalae</taxon>
        <taxon>rosids</taxon>
        <taxon>fabids</taxon>
        <taxon>Fabales</taxon>
        <taxon>Fabaceae</taxon>
        <taxon>Papilionoideae</taxon>
        <taxon>50 kb inversion clade</taxon>
        <taxon>NPAAA clade</taxon>
        <taxon>Hologalegina</taxon>
        <taxon>IRL clade</taxon>
        <taxon>Trifolieae</taxon>
        <taxon>Trifolium</taxon>
    </lineage>
</organism>
<evidence type="ECO:0000313" key="2">
    <source>
        <dbReference type="EMBL" id="MCI37071.1"/>
    </source>
</evidence>
<proteinExistence type="predicted"/>
<comment type="caution">
    <text evidence="2">The sequence shown here is derived from an EMBL/GenBank/DDBJ whole genome shotgun (WGS) entry which is preliminary data.</text>
</comment>
<dbReference type="Proteomes" id="UP000265520">
    <property type="component" value="Unassembled WGS sequence"/>
</dbReference>
<feature type="non-terminal residue" evidence="2">
    <location>
        <position position="129"/>
    </location>
</feature>
<feature type="non-terminal residue" evidence="2">
    <location>
        <position position="1"/>
    </location>
</feature>
<feature type="compositionally biased region" description="Acidic residues" evidence="1">
    <location>
        <begin position="109"/>
        <end position="119"/>
    </location>
</feature>
<feature type="compositionally biased region" description="Basic residues" evidence="1">
    <location>
        <begin position="90"/>
        <end position="99"/>
    </location>
</feature>
<protein>
    <submittedName>
        <fullName evidence="2">Uncharacterized protein</fullName>
    </submittedName>
</protein>